<reference evidence="2 3" key="1">
    <citation type="journal article" date="2015" name="Nature">
        <title>rRNA introns, odd ribosomes, and small enigmatic genomes across a large radiation of phyla.</title>
        <authorList>
            <person name="Brown C.T."/>
            <person name="Hug L.A."/>
            <person name="Thomas B.C."/>
            <person name="Sharon I."/>
            <person name="Castelle C.J."/>
            <person name="Singh A."/>
            <person name="Wilkins M.J."/>
            <person name="Williams K.H."/>
            <person name="Banfield J.F."/>
        </authorList>
    </citation>
    <scope>NUCLEOTIDE SEQUENCE [LARGE SCALE GENOMIC DNA]</scope>
</reference>
<evidence type="ECO:0008006" key="4">
    <source>
        <dbReference type="Google" id="ProtNLM"/>
    </source>
</evidence>
<protein>
    <recommendedName>
        <fullName evidence="4">AmmeMemoRadiSam system protein B</fullName>
    </recommendedName>
</protein>
<organism evidence="2 3">
    <name type="scientific">Candidatus Yanofskybacteria bacterium GW2011_GWE2_40_11</name>
    <dbReference type="NCBI Taxonomy" id="1619033"/>
    <lineage>
        <taxon>Bacteria</taxon>
        <taxon>Candidatus Yanofskyibacteriota</taxon>
    </lineage>
</organism>
<name>A0A0G0TS69_9BACT</name>
<dbReference type="Proteomes" id="UP000034072">
    <property type="component" value="Unassembled WGS sequence"/>
</dbReference>
<comment type="caution">
    <text evidence="2">The sequence shown here is derived from an EMBL/GenBank/DDBJ whole genome shotgun (WGS) entry which is preliminary data.</text>
</comment>
<proteinExistence type="inferred from homology"/>
<dbReference type="AlphaFoldDB" id="A0A0G0TS69"/>
<dbReference type="PANTHER" id="PTHR11060">
    <property type="entry name" value="PROTEIN MEMO1"/>
    <property type="match status" value="1"/>
</dbReference>
<dbReference type="EMBL" id="LBXZ01000005">
    <property type="protein sequence ID" value="KKR40697.1"/>
    <property type="molecule type" value="Genomic_DNA"/>
</dbReference>
<gene>
    <name evidence="2" type="ORF">UT75_C0005G0005</name>
</gene>
<sequence>MLSSAAHAIHGPRFESDKSFVNRMFRLYSTAPRIKMSRVYGGIVTHHIPDGIPLMAQFYSKVKKNLNPRTIIILAPDHVDAGKYGISISEEDFVTPFGKLSSSGDMVKKILRTGLAGVSEKPFELDHSIHSQMLLISKYFPKAKVVPIVFRSSISVEDGRTFGSMLSGLVDSSTFIVASIDFAHYLEKNKSRAIDNQSAALLQTINPRLAGLVEADSPQALSAFMAAMSTLGANKSEAMGVFNSGDFGNNQTSTTGYVVKFFGR</sequence>
<dbReference type="PANTHER" id="PTHR11060:SF0">
    <property type="entry name" value="PROTEIN MEMO1"/>
    <property type="match status" value="1"/>
</dbReference>
<evidence type="ECO:0000313" key="3">
    <source>
        <dbReference type="Proteomes" id="UP000034072"/>
    </source>
</evidence>
<dbReference type="Pfam" id="PF01875">
    <property type="entry name" value="Memo"/>
    <property type="match status" value="1"/>
</dbReference>
<dbReference type="SUPFAM" id="SSF53213">
    <property type="entry name" value="LigB-like"/>
    <property type="match status" value="1"/>
</dbReference>
<dbReference type="NCBIfam" id="TIGR04336">
    <property type="entry name" value="AmmeMemoSam_B"/>
    <property type="match status" value="1"/>
</dbReference>
<dbReference type="Gene3D" id="3.40.830.10">
    <property type="entry name" value="LigB-like"/>
    <property type="match status" value="1"/>
</dbReference>
<accession>A0A0G0TS69</accession>
<comment type="similarity">
    <text evidence="1">Belongs to the MEMO1 family.</text>
</comment>
<dbReference type="InterPro" id="IPR002737">
    <property type="entry name" value="MEMO1_fam"/>
</dbReference>
<evidence type="ECO:0000256" key="1">
    <source>
        <dbReference type="ARBA" id="ARBA00006315"/>
    </source>
</evidence>
<evidence type="ECO:0000313" key="2">
    <source>
        <dbReference type="EMBL" id="KKR40697.1"/>
    </source>
</evidence>